<keyword evidence="2" id="KW-1185">Reference proteome</keyword>
<sequence>MTSTSLPAPAPAPGALRRRVDDLFLPGHSLDWGEDGSPLPPSTVVYQYRPRADERHRLWADIKTEELLAYVQAAPERFELRALYKDSIEDLVRAPSVVVLTALAALDRSRFEAEAAKAKLRAALAALGGMP</sequence>
<reference evidence="1 2" key="1">
    <citation type="submission" date="2018-05" db="EMBL/GenBank/DDBJ databases">
        <title>Complete genome sequence of Massilia oculi sp. nov. CCUG 43427T (=DSM 26321T), the type strain of M. oculi, and comparison with genome sequences of other Massilia strains.</title>
        <authorList>
            <person name="Zhu B."/>
        </authorList>
    </citation>
    <scope>NUCLEOTIDE SEQUENCE [LARGE SCALE GENOMIC DNA]</scope>
    <source>
        <strain evidence="1 2">CCUG 43427</strain>
    </source>
</reference>
<evidence type="ECO:0000313" key="2">
    <source>
        <dbReference type="Proteomes" id="UP000245820"/>
    </source>
</evidence>
<protein>
    <submittedName>
        <fullName evidence="1">Uncharacterized protein</fullName>
    </submittedName>
</protein>
<gene>
    <name evidence="1" type="ORF">DIR46_07315</name>
</gene>
<name>A0A2S2DFY0_9BURK</name>
<dbReference type="RefSeq" id="WP_109344646.1">
    <property type="nucleotide sequence ID" value="NZ_CP029343.1"/>
</dbReference>
<organism evidence="1 2">
    <name type="scientific">Massilia oculi</name>
    <dbReference type="NCBI Taxonomy" id="945844"/>
    <lineage>
        <taxon>Bacteria</taxon>
        <taxon>Pseudomonadati</taxon>
        <taxon>Pseudomonadota</taxon>
        <taxon>Betaproteobacteria</taxon>
        <taxon>Burkholderiales</taxon>
        <taxon>Oxalobacteraceae</taxon>
        <taxon>Telluria group</taxon>
        <taxon>Massilia</taxon>
    </lineage>
</organism>
<dbReference type="OrthoDB" id="9914660at2"/>
<dbReference type="EMBL" id="CP029343">
    <property type="protein sequence ID" value="AWL04260.1"/>
    <property type="molecule type" value="Genomic_DNA"/>
</dbReference>
<accession>A0A2S2DFY0</accession>
<dbReference type="Proteomes" id="UP000245820">
    <property type="component" value="Chromosome"/>
</dbReference>
<evidence type="ECO:0000313" key="1">
    <source>
        <dbReference type="EMBL" id="AWL04260.1"/>
    </source>
</evidence>
<dbReference type="KEGG" id="mtim:DIR46_07315"/>
<dbReference type="AlphaFoldDB" id="A0A2S2DFY0"/>
<proteinExistence type="predicted"/>